<name>A0A4Z2GV70_9TELE</name>
<dbReference type="Proteomes" id="UP000314294">
    <property type="component" value="Unassembled WGS sequence"/>
</dbReference>
<dbReference type="EMBL" id="SRLO01000406">
    <property type="protein sequence ID" value="TNN57416.1"/>
    <property type="molecule type" value="Genomic_DNA"/>
</dbReference>
<sequence>MEGRSRVAGWKAGGLSSVMCSSPRRVIHTSLITGSRQDIQAFITSIHHNHFINLNSCTTTSTKRERQTEERSRESLVNEILQRQREEMPREHTVEVEVEGGRGGRLVENRQ</sequence>
<evidence type="ECO:0000256" key="1">
    <source>
        <dbReference type="SAM" id="MobiDB-lite"/>
    </source>
</evidence>
<evidence type="ECO:0000313" key="2">
    <source>
        <dbReference type="EMBL" id="TNN57416.1"/>
    </source>
</evidence>
<gene>
    <name evidence="2" type="ORF">EYF80_032385</name>
</gene>
<accession>A0A4Z2GV70</accession>
<dbReference type="AlphaFoldDB" id="A0A4Z2GV70"/>
<keyword evidence="3" id="KW-1185">Reference proteome</keyword>
<reference evidence="2 3" key="1">
    <citation type="submission" date="2019-03" db="EMBL/GenBank/DDBJ databases">
        <title>First draft genome of Liparis tanakae, snailfish: a comprehensive survey of snailfish specific genes.</title>
        <authorList>
            <person name="Kim W."/>
            <person name="Song I."/>
            <person name="Jeong J.-H."/>
            <person name="Kim D."/>
            <person name="Kim S."/>
            <person name="Ryu S."/>
            <person name="Song J.Y."/>
            <person name="Lee S.K."/>
        </authorList>
    </citation>
    <scope>NUCLEOTIDE SEQUENCE [LARGE SCALE GENOMIC DNA]</scope>
    <source>
        <tissue evidence="2">Muscle</tissue>
    </source>
</reference>
<protein>
    <submittedName>
        <fullName evidence="2">Uncharacterized protein</fullName>
    </submittedName>
</protein>
<evidence type="ECO:0000313" key="3">
    <source>
        <dbReference type="Proteomes" id="UP000314294"/>
    </source>
</evidence>
<comment type="caution">
    <text evidence="2">The sequence shown here is derived from an EMBL/GenBank/DDBJ whole genome shotgun (WGS) entry which is preliminary data.</text>
</comment>
<proteinExistence type="predicted"/>
<organism evidence="2 3">
    <name type="scientific">Liparis tanakae</name>
    <name type="common">Tanaka's snailfish</name>
    <dbReference type="NCBI Taxonomy" id="230148"/>
    <lineage>
        <taxon>Eukaryota</taxon>
        <taxon>Metazoa</taxon>
        <taxon>Chordata</taxon>
        <taxon>Craniata</taxon>
        <taxon>Vertebrata</taxon>
        <taxon>Euteleostomi</taxon>
        <taxon>Actinopterygii</taxon>
        <taxon>Neopterygii</taxon>
        <taxon>Teleostei</taxon>
        <taxon>Neoteleostei</taxon>
        <taxon>Acanthomorphata</taxon>
        <taxon>Eupercaria</taxon>
        <taxon>Perciformes</taxon>
        <taxon>Cottioidei</taxon>
        <taxon>Cottales</taxon>
        <taxon>Liparidae</taxon>
        <taxon>Liparis</taxon>
    </lineage>
</organism>
<feature type="region of interest" description="Disordered" evidence="1">
    <location>
        <begin position="85"/>
        <end position="111"/>
    </location>
</feature>